<reference evidence="2 3" key="1">
    <citation type="submission" date="2020-09" db="EMBL/GenBank/DDBJ databases">
        <title>De no assembly of potato wild relative species, Solanum commersonii.</title>
        <authorList>
            <person name="Cho K."/>
        </authorList>
    </citation>
    <scope>NUCLEOTIDE SEQUENCE [LARGE SCALE GENOMIC DNA]</scope>
    <source>
        <strain evidence="2">LZ3.2</strain>
        <tissue evidence="2">Leaf</tissue>
    </source>
</reference>
<evidence type="ECO:0000256" key="1">
    <source>
        <dbReference type="SAM" id="MobiDB-lite"/>
    </source>
</evidence>
<feature type="region of interest" description="Disordered" evidence="1">
    <location>
        <begin position="59"/>
        <end position="78"/>
    </location>
</feature>
<protein>
    <submittedName>
        <fullName evidence="2">Uncharacterized protein</fullName>
    </submittedName>
</protein>
<dbReference type="EMBL" id="JACXVP010000009">
    <property type="protein sequence ID" value="KAG5587007.1"/>
    <property type="molecule type" value="Genomic_DNA"/>
</dbReference>
<comment type="caution">
    <text evidence="2">The sequence shown here is derived from an EMBL/GenBank/DDBJ whole genome shotgun (WGS) entry which is preliminary data.</text>
</comment>
<evidence type="ECO:0000313" key="2">
    <source>
        <dbReference type="EMBL" id="KAG5587007.1"/>
    </source>
</evidence>
<sequence length="109" mass="12884">MKFCRFHQSWNVEIGLRELPISNSESFWGFEVKQTSNSYFDGSIDYETSRCSLSRTSRLWDPDRESEGGETPDLHDNKWPIRDPDLLKSEGREFFLEFALANHRSLLRH</sequence>
<proteinExistence type="predicted"/>
<dbReference type="Proteomes" id="UP000824120">
    <property type="component" value="Chromosome 9"/>
</dbReference>
<gene>
    <name evidence="2" type="ORF">H5410_047441</name>
</gene>
<keyword evidence="3" id="KW-1185">Reference proteome</keyword>
<dbReference type="AlphaFoldDB" id="A0A9J5XHB3"/>
<name>A0A9J5XHB3_SOLCO</name>
<evidence type="ECO:0000313" key="3">
    <source>
        <dbReference type="Proteomes" id="UP000824120"/>
    </source>
</evidence>
<organism evidence="2 3">
    <name type="scientific">Solanum commersonii</name>
    <name type="common">Commerson's wild potato</name>
    <name type="synonym">Commerson's nightshade</name>
    <dbReference type="NCBI Taxonomy" id="4109"/>
    <lineage>
        <taxon>Eukaryota</taxon>
        <taxon>Viridiplantae</taxon>
        <taxon>Streptophyta</taxon>
        <taxon>Embryophyta</taxon>
        <taxon>Tracheophyta</taxon>
        <taxon>Spermatophyta</taxon>
        <taxon>Magnoliopsida</taxon>
        <taxon>eudicotyledons</taxon>
        <taxon>Gunneridae</taxon>
        <taxon>Pentapetalae</taxon>
        <taxon>asterids</taxon>
        <taxon>lamiids</taxon>
        <taxon>Solanales</taxon>
        <taxon>Solanaceae</taxon>
        <taxon>Solanoideae</taxon>
        <taxon>Solaneae</taxon>
        <taxon>Solanum</taxon>
    </lineage>
</organism>
<accession>A0A9J5XHB3</accession>